<protein>
    <submittedName>
        <fullName evidence="2">Uncharacterized protein</fullName>
    </submittedName>
</protein>
<gene>
    <name evidence="2" type="ORF">Solumvirus3_4</name>
</gene>
<accession>A0A3G5AGK6</accession>
<reference evidence="2" key="1">
    <citation type="submission" date="2018-10" db="EMBL/GenBank/DDBJ databases">
        <title>Hidden diversity of soil giant viruses.</title>
        <authorList>
            <person name="Schulz F."/>
            <person name="Alteio L."/>
            <person name="Goudeau D."/>
            <person name="Ryan E.M."/>
            <person name="Malmstrom R.R."/>
            <person name="Blanchard J."/>
            <person name="Woyke T."/>
        </authorList>
    </citation>
    <scope>NUCLEOTIDE SEQUENCE</scope>
    <source>
        <strain evidence="2">SMV1</strain>
    </source>
</reference>
<name>A0A3G5AGK6_9VIRU</name>
<sequence length="423" mass="45250">MSAAAPTVVFNRLKVTRETKVVRENKTQKAQKYGNKSIPEIKKHFTALRKASKVSRDLLRQYFKAQAMSDKDLAAASGLTPEAVADARSKGRQLTLQVTANGQPWPKMTLQDILDIGSKVDSEIKASENYAVYAKKRVAKIDPATGLPVKPRQNSFGLLLAGSGNDRYSVAANPLAQYILTSGDFKGLQGTAAWTTITSNLQAGYSRRDLLSSLLRYAINANYQQTQLGPDGKALPSGSDFLPTADMRAFLNKAAFFTYGKIPDGSSTEVKAPKIASDGKTSTLQAIAVNGRKTRATKDTPARRVPFDATAPLRQTDIASIVALNTLPARVAIEGSPTLEGALAANGVNKKSPAVVAFDANLKAANTTVSTDEKRLKEGVKAQAPIKARTSAKKQENAAKGKERARSARVNVAIVPSTFTSSV</sequence>
<feature type="compositionally biased region" description="Basic and acidic residues" evidence="1">
    <location>
        <begin position="393"/>
        <end position="406"/>
    </location>
</feature>
<organism evidence="2">
    <name type="scientific">Solumvirus sp</name>
    <dbReference type="NCBI Taxonomy" id="2487773"/>
    <lineage>
        <taxon>Viruses</taxon>
        <taxon>Pithoviruses</taxon>
    </lineage>
</organism>
<dbReference type="EMBL" id="MK072500">
    <property type="protein sequence ID" value="AYV86268.1"/>
    <property type="molecule type" value="Genomic_DNA"/>
</dbReference>
<proteinExistence type="predicted"/>
<evidence type="ECO:0000313" key="2">
    <source>
        <dbReference type="EMBL" id="AYV86268.1"/>
    </source>
</evidence>
<feature type="region of interest" description="Disordered" evidence="1">
    <location>
        <begin position="380"/>
        <end position="407"/>
    </location>
</feature>
<evidence type="ECO:0000256" key="1">
    <source>
        <dbReference type="SAM" id="MobiDB-lite"/>
    </source>
</evidence>